<feature type="binding site" evidence="8">
    <location>
        <position position="155"/>
    </location>
    <ligand>
        <name>a divalent metal cation</name>
        <dbReference type="ChEBI" id="CHEBI:60240"/>
        <label>2</label>
    </ligand>
</feature>
<keyword evidence="5 9" id="KW-0378">Hydrolase</keyword>
<dbReference type="Pfam" id="PF01026">
    <property type="entry name" value="TatD_DNase"/>
    <property type="match status" value="1"/>
</dbReference>
<dbReference type="GO" id="GO:0004527">
    <property type="term" value="F:exonuclease activity"/>
    <property type="evidence" value="ECO:0007669"/>
    <property type="project" value="UniProtKB-KW"/>
</dbReference>
<protein>
    <submittedName>
        <fullName evidence="9">Hydrolase TatD</fullName>
    </submittedName>
</protein>
<reference evidence="9 10" key="2">
    <citation type="submission" date="2018-03" db="EMBL/GenBank/DDBJ databases">
        <authorList>
            <person name="Keele B.F."/>
        </authorList>
    </citation>
    <scope>NUCLEOTIDE SEQUENCE [LARGE SCALE GENOMIC DNA]</scope>
    <source>
        <strain evidence="9 10">D13</strain>
    </source>
</reference>
<name>A0A2P1PVW1_9GAMM</name>
<dbReference type="AlphaFoldDB" id="A0A2P1PVW1"/>
<dbReference type="PIRSF" id="PIRSF005902">
    <property type="entry name" value="DNase_TatD"/>
    <property type="match status" value="1"/>
</dbReference>
<dbReference type="InterPro" id="IPR001130">
    <property type="entry name" value="TatD-like"/>
</dbReference>
<reference evidence="9 10" key="1">
    <citation type="submission" date="2018-03" db="EMBL/GenBank/DDBJ databases">
        <title>Ahniella affigens gen. nov., sp. nov., a gammaproteobacterium isolated from sandy soil near a stream.</title>
        <authorList>
            <person name="Ko Y."/>
            <person name="Kim J.-H."/>
        </authorList>
    </citation>
    <scope>NUCLEOTIDE SEQUENCE [LARGE SCALE GENOMIC DNA]</scope>
    <source>
        <strain evidence="9 10">D13</strain>
    </source>
</reference>
<evidence type="ECO:0000256" key="2">
    <source>
        <dbReference type="ARBA" id="ARBA00022490"/>
    </source>
</evidence>
<dbReference type="PANTHER" id="PTHR46124:SF2">
    <property type="entry name" value="D-AMINOACYL-TRNA DEACYLASE"/>
    <property type="match status" value="1"/>
</dbReference>
<dbReference type="SUPFAM" id="SSF51556">
    <property type="entry name" value="Metallo-dependent hydrolases"/>
    <property type="match status" value="1"/>
</dbReference>
<dbReference type="PROSITE" id="PS01090">
    <property type="entry name" value="TATD_2"/>
    <property type="match status" value="1"/>
</dbReference>
<dbReference type="Proteomes" id="UP000241074">
    <property type="component" value="Chromosome"/>
</dbReference>
<dbReference type="InterPro" id="IPR018228">
    <property type="entry name" value="DNase_TatD-rel_CS"/>
</dbReference>
<evidence type="ECO:0000256" key="4">
    <source>
        <dbReference type="ARBA" id="ARBA00022723"/>
    </source>
</evidence>
<dbReference type="PANTHER" id="PTHR46124">
    <property type="entry name" value="D-AMINOACYL-TRNA DEACYLASE"/>
    <property type="match status" value="1"/>
</dbReference>
<sequence length="266" mass="29775">MELIDIGANLGHESFRHDLADVLQRARDHQVVQIVLTGASVDGARDALRIATEHPGFLYATAGLHPHHAAEFDADAEAAFLELLQHEAMVAVGETGLDYFRDLSPRPAQQFAFERHLEWAAQLNKPLFLHERDAHDDFLACLKNVRDAVGPVVVHCFTGDRRALFNYLDQDYYIGITGWICDERRGQHLLELVGSIPNDRLLIETDAPYLLPRDLPVKLSHRRNEPMFLGHIAARIAAARQQPLAELAALTTNNARRFFGLPNVSG</sequence>
<gene>
    <name evidence="9" type="ORF">C7S18_18160</name>
</gene>
<evidence type="ECO:0000313" key="9">
    <source>
        <dbReference type="EMBL" id="AVP98979.1"/>
    </source>
</evidence>
<dbReference type="RefSeq" id="WP_106892898.1">
    <property type="nucleotide sequence ID" value="NZ_CP027860.1"/>
</dbReference>
<dbReference type="Gene3D" id="3.20.20.140">
    <property type="entry name" value="Metal-dependent hydrolases"/>
    <property type="match status" value="1"/>
</dbReference>
<feature type="binding site" evidence="8">
    <location>
        <position position="206"/>
    </location>
    <ligand>
        <name>a divalent metal cation</name>
        <dbReference type="ChEBI" id="CHEBI:60240"/>
        <label>1</label>
    </ligand>
</feature>
<dbReference type="GO" id="GO:0005829">
    <property type="term" value="C:cytosol"/>
    <property type="evidence" value="ECO:0007669"/>
    <property type="project" value="TreeGrafter"/>
</dbReference>
<dbReference type="EMBL" id="CP027860">
    <property type="protein sequence ID" value="AVP98979.1"/>
    <property type="molecule type" value="Genomic_DNA"/>
</dbReference>
<evidence type="ECO:0000256" key="8">
    <source>
        <dbReference type="PIRSR" id="PIRSR005902-1"/>
    </source>
</evidence>
<dbReference type="FunFam" id="3.20.20.140:FF:000018">
    <property type="entry name" value="3'-5' ssDNA/RNA exonuclease TatD"/>
    <property type="match status" value="1"/>
</dbReference>
<dbReference type="KEGG" id="xba:C7S18_18160"/>
<comment type="similarity">
    <text evidence="1">Belongs to the metallo-dependent hydrolases superfamily. TatD-type hydrolase family.</text>
</comment>
<feature type="binding site" evidence="8">
    <location>
        <position position="130"/>
    </location>
    <ligand>
        <name>a divalent metal cation</name>
        <dbReference type="ChEBI" id="CHEBI:60240"/>
        <label>2</label>
    </ligand>
</feature>
<keyword evidence="7" id="KW-0460">Magnesium</keyword>
<feature type="binding site" evidence="8">
    <location>
        <position position="94"/>
    </location>
    <ligand>
        <name>a divalent metal cation</name>
        <dbReference type="ChEBI" id="CHEBI:60240"/>
        <label>1</label>
    </ligand>
</feature>
<dbReference type="GO" id="GO:0046872">
    <property type="term" value="F:metal ion binding"/>
    <property type="evidence" value="ECO:0007669"/>
    <property type="project" value="UniProtKB-KW"/>
</dbReference>
<organism evidence="9 10">
    <name type="scientific">Ahniella affigens</name>
    <dbReference type="NCBI Taxonomy" id="2021234"/>
    <lineage>
        <taxon>Bacteria</taxon>
        <taxon>Pseudomonadati</taxon>
        <taxon>Pseudomonadota</taxon>
        <taxon>Gammaproteobacteria</taxon>
        <taxon>Lysobacterales</taxon>
        <taxon>Rhodanobacteraceae</taxon>
        <taxon>Ahniella</taxon>
    </lineage>
</organism>
<dbReference type="CDD" id="cd01310">
    <property type="entry name" value="TatD_DNAse"/>
    <property type="match status" value="1"/>
</dbReference>
<keyword evidence="3" id="KW-0540">Nuclease</keyword>
<keyword evidence="4 8" id="KW-0479">Metal-binding</keyword>
<evidence type="ECO:0000256" key="5">
    <source>
        <dbReference type="ARBA" id="ARBA00022801"/>
    </source>
</evidence>
<dbReference type="InterPro" id="IPR032466">
    <property type="entry name" value="Metal_Hydrolase"/>
</dbReference>
<proteinExistence type="inferred from homology"/>
<evidence type="ECO:0000256" key="7">
    <source>
        <dbReference type="ARBA" id="ARBA00022842"/>
    </source>
</evidence>
<evidence type="ECO:0000256" key="3">
    <source>
        <dbReference type="ARBA" id="ARBA00022722"/>
    </source>
</evidence>
<evidence type="ECO:0000256" key="1">
    <source>
        <dbReference type="ARBA" id="ARBA00009275"/>
    </source>
</evidence>
<keyword evidence="2" id="KW-0963">Cytoplasm</keyword>
<evidence type="ECO:0000313" key="10">
    <source>
        <dbReference type="Proteomes" id="UP000241074"/>
    </source>
</evidence>
<keyword evidence="6" id="KW-0269">Exonuclease</keyword>
<accession>A0A2P1PVW1</accession>
<keyword evidence="10" id="KW-1185">Reference proteome</keyword>
<dbReference type="PROSITE" id="PS01091">
    <property type="entry name" value="TATD_3"/>
    <property type="match status" value="1"/>
</dbReference>
<evidence type="ECO:0000256" key="6">
    <source>
        <dbReference type="ARBA" id="ARBA00022839"/>
    </source>
</evidence>
<dbReference type="OrthoDB" id="9810005at2"/>